<evidence type="ECO:0000313" key="2">
    <source>
        <dbReference type="EMBL" id="MFC2992418.1"/>
    </source>
</evidence>
<keyword evidence="1" id="KW-0812">Transmembrane</keyword>
<dbReference type="EMBL" id="JBHRSQ010000012">
    <property type="protein sequence ID" value="MFC2992418.1"/>
    <property type="molecule type" value="Genomic_DNA"/>
</dbReference>
<dbReference type="Proteomes" id="UP001595386">
    <property type="component" value="Unassembled WGS sequence"/>
</dbReference>
<dbReference type="RefSeq" id="WP_379758607.1">
    <property type="nucleotide sequence ID" value="NZ_JBHRSQ010000012.1"/>
</dbReference>
<evidence type="ECO:0000313" key="3">
    <source>
        <dbReference type="Proteomes" id="UP001595386"/>
    </source>
</evidence>
<name>A0ABV7B577_9GAMM</name>
<protein>
    <submittedName>
        <fullName evidence="2">Uncharacterized protein</fullName>
    </submittedName>
</protein>
<evidence type="ECO:0000256" key="1">
    <source>
        <dbReference type="SAM" id="Phobius"/>
    </source>
</evidence>
<sequence>MRLDPTSLRLFVRVAETGTAEAEFIYHPLLGNGTVLEIAMAMGSGVLGIIALIGALFDWQSLKHRQAAGTPARPTPDKEPAR</sequence>
<proteinExistence type="predicted"/>
<keyword evidence="1" id="KW-0472">Membrane</keyword>
<keyword evidence="1" id="KW-1133">Transmembrane helix</keyword>
<accession>A0ABV7B577</accession>
<feature type="transmembrane region" description="Helical" evidence="1">
    <location>
        <begin position="38"/>
        <end position="57"/>
    </location>
</feature>
<organism evidence="2 3">
    <name type="scientific">Halomonas tibetensis</name>
    <dbReference type="NCBI Taxonomy" id="2259590"/>
    <lineage>
        <taxon>Bacteria</taxon>
        <taxon>Pseudomonadati</taxon>
        <taxon>Pseudomonadota</taxon>
        <taxon>Gammaproteobacteria</taxon>
        <taxon>Oceanospirillales</taxon>
        <taxon>Halomonadaceae</taxon>
        <taxon>Halomonas</taxon>
    </lineage>
</organism>
<reference evidence="3" key="1">
    <citation type="journal article" date="2019" name="Int. J. Syst. Evol. Microbiol.">
        <title>The Global Catalogue of Microorganisms (GCM) 10K type strain sequencing project: providing services to taxonomists for standard genome sequencing and annotation.</title>
        <authorList>
            <consortium name="The Broad Institute Genomics Platform"/>
            <consortium name="The Broad Institute Genome Sequencing Center for Infectious Disease"/>
            <person name="Wu L."/>
            <person name="Ma J."/>
        </authorList>
    </citation>
    <scope>NUCLEOTIDE SEQUENCE [LARGE SCALE GENOMIC DNA]</scope>
    <source>
        <strain evidence="3">KCTC 52660</strain>
    </source>
</reference>
<keyword evidence="3" id="KW-1185">Reference proteome</keyword>
<gene>
    <name evidence="2" type="ORF">ACFODV_10285</name>
</gene>
<comment type="caution">
    <text evidence="2">The sequence shown here is derived from an EMBL/GenBank/DDBJ whole genome shotgun (WGS) entry which is preliminary data.</text>
</comment>